<protein>
    <submittedName>
        <fullName evidence="8">Putative selenoprotein g</fullName>
    </submittedName>
</protein>
<dbReference type="GO" id="GO:0005794">
    <property type="term" value="C:Golgi apparatus"/>
    <property type="evidence" value="ECO:0007669"/>
    <property type="project" value="TreeGrafter"/>
</dbReference>
<dbReference type="AlphaFoldDB" id="A0A6B2EJF0"/>
<evidence type="ECO:0000313" key="8">
    <source>
        <dbReference type="EMBL" id="NBJ62068.1"/>
    </source>
</evidence>
<keyword evidence="5 7" id="KW-0472">Membrane</keyword>
<sequence length="92" mass="9954">MVYVARDGTVYEHPPWSLERLVSLFWGVCHFIYVFFLTMFNIDPDNPRGGFSRSSWGGGSGGGGGGGNPPRPPNRRMGTFRTISDCSVPGGG</sequence>
<evidence type="ECO:0000256" key="4">
    <source>
        <dbReference type="ARBA" id="ARBA00022989"/>
    </source>
</evidence>
<dbReference type="Pfam" id="PF10961">
    <property type="entry name" value="SelK_SelG"/>
    <property type="match status" value="1"/>
</dbReference>
<accession>A0A6B2EJF0</accession>
<organism evidence="8">
    <name type="scientific">Phlebotomus kandelakii</name>
    <dbReference type="NCBI Taxonomy" id="1109342"/>
    <lineage>
        <taxon>Eukaryota</taxon>
        <taxon>Metazoa</taxon>
        <taxon>Ecdysozoa</taxon>
        <taxon>Arthropoda</taxon>
        <taxon>Hexapoda</taxon>
        <taxon>Insecta</taxon>
        <taxon>Pterygota</taxon>
        <taxon>Neoptera</taxon>
        <taxon>Endopterygota</taxon>
        <taxon>Diptera</taxon>
        <taxon>Nematocera</taxon>
        <taxon>Psychodoidea</taxon>
        <taxon>Psychodidae</taxon>
        <taxon>Phlebotomus</taxon>
        <taxon>Larroussius</taxon>
    </lineage>
</organism>
<feature type="region of interest" description="Disordered" evidence="6">
    <location>
        <begin position="51"/>
        <end position="92"/>
    </location>
</feature>
<keyword evidence="2 7" id="KW-0812">Transmembrane</keyword>
<proteinExistence type="predicted"/>
<dbReference type="InterPro" id="IPR024491">
    <property type="entry name" value="Se_SelK/SelG"/>
</dbReference>
<name>A0A6B2EJF0_9DIPT</name>
<dbReference type="PANTHER" id="PTHR16875:SF0">
    <property type="entry name" value="SELENOPROTEIN K"/>
    <property type="match status" value="1"/>
</dbReference>
<evidence type="ECO:0000256" key="3">
    <source>
        <dbReference type="ARBA" id="ARBA00022933"/>
    </source>
</evidence>
<dbReference type="EMBL" id="GIFK01004365">
    <property type="protein sequence ID" value="NBJ62068.1"/>
    <property type="molecule type" value="Transcribed_RNA"/>
</dbReference>
<evidence type="ECO:0000256" key="7">
    <source>
        <dbReference type="SAM" id="Phobius"/>
    </source>
</evidence>
<keyword evidence="3" id="KW-0712">Selenocysteine</keyword>
<dbReference type="GO" id="GO:0006816">
    <property type="term" value="P:calcium ion transport"/>
    <property type="evidence" value="ECO:0007669"/>
    <property type="project" value="TreeGrafter"/>
</dbReference>
<keyword evidence="4 7" id="KW-1133">Transmembrane helix</keyword>
<dbReference type="GO" id="GO:0005789">
    <property type="term" value="C:endoplasmic reticulum membrane"/>
    <property type="evidence" value="ECO:0007669"/>
    <property type="project" value="TreeGrafter"/>
</dbReference>
<reference evidence="8" key="1">
    <citation type="submission" date="2019-10" db="EMBL/GenBank/DDBJ databases">
        <title>Short sand fly seasons in Tbilisi, Georgia, hinder development of host immunity to saliva of the visceral leishmaniasis vector Phlebotomus kandelakii.</title>
        <authorList>
            <person name="Oliveira F."/>
            <person name="Giorgobiani E."/>
            <person name="Guimaraes-Costa A.B."/>
            <person name="Abdeladhim M."/>
            <person name="Oristian J."/>
            <person name="Tskhvaradze L."/>
            <person name="Tsertsvadze N."/>
            <person name="Zakalashvili M."/>
            <person name="Valenzuela J.G."/>
            <person name="Kamhawi S."/>
        </authorList>
    </citation>
    <scope>NUCLEOTIDE SEQUENCE</scope>
    <source>
        <strain evidence="8">Wild-capture in Tbilisi</strain>
        <tissue evidence="8">Salivary glands</tissue>
    </source>
</reference>
<dbReference type="GO" id="GO:0032469">
    <property type="term" value="P:endoplasmic reticulum calcium ion homeostasis"/>
    <property type="evidence" value="ECO:0007669"/>
    <property type="project" value="TreeGrafter"/>
</dbReference>
<feature type="compositionally biased region" description="Gly residues" evidence="6">
    <location>
        <begin position="56"/>
        <end position="68"/>
    </location>
</feature>
<evidence type="ECO:0000256" key="1">
    <source>
        <dbReference type="ARBA" id="ARBA00004167"/>
    </source>
</evidence>
<feature type="transmembrane region" description="Helical" evidence="7">
    <location>
        <begin position="24"/>
        <end position="42"/>
    </location>
</feature>
<evidence type="ECO:0000256" key="2">
    <source>
        <dbReference type="ARBA" id="ARBA00022692"/>
    </source>
</evidence>
<comment type="subcellular location">
    <subcellularLocation>
        <location evidence="1">Membrane</location>
        <topology evidence="1">Single-pass membrane protein</topology>
    </subcellularLocation>
</comment>
<dbReference type="PANTHER" id="PTHR16875">
    <property type="entry name" value="SELENOPROTEIN K"/>
    <property type="match status" value="1"/>
</dbReference>
<evidence type="ECO:0000256" key="6">
    <source>
        <dbReference type="SAM" id="MobiDB-lite"/>
    </source>
</evidence>
<evidence type="ECO:0000256" key="5">
    <source>
        <dbReference type="ARBA" id="ARBA00023136"/>
    </source>
</evidence>